<dbReference type="GO" id="GO:0005506">
    <property type="term" value="F:iron ion binding"/>
    <property type="evidence" value="ECO:0007669"/>
    <property type="project" value="InterPro"/>
</dbReference>
<dbReference type="PANTHER" id="PTHR46696">
    <property type="entry name" value="P450, PUTATIVE (EUROFUNG)-RELATED"/>
    <property type="match status" value="1"/>
</dbReference>
<dbReference type="PROSITE" id="PS00086">
    <property type="entry name" value="CYTOCHROME_P450"/>
    <property type="match status" value="1"/>
</dbReference>
<evidence type="ECO:0000256" key="7">
    <source>
        <dbReference type="RuleBase" id="RU000461"/>
    </source>
</evidence>
<reference evidence="8 9" key="1">
    <citation type="submission" date="2019-10" db="EMBL/GenBank/DDBJ databases">
        <title>Whole genome shotgun sequence of Acrocarpospora pleiomorpha NBRC 16267.</title>
        <authorList>
            <person name="Ichikawa N."/>
            <person name="Kimura A."/>
            <person name="Kitahashi Y."/>
            <person name="Komaki H."/>
            <person name="Oguchi A."/>
        </authorList>
    </citation>
    <scope>NUCLEOTIDE SEQUENCE [LARGE SCALE GENOMIC DNA]</scope>
    <source>
        <strain evidence="8 9">NBRC 16267</strain>
    </source>
</reference>
<keyword evidence="3 7" id="KW-0479">Metal-binding</keyword>
<organism evidence="8 9">
    <name type="scientific">Acrocarpospora pleiomorpha</name>
    <dbReference type="NCBI Taxonomy" id="90975"/>
    <lineage>
        <taxon>Bacteria</taxon>
        <taxon>Bacillati</taxon>
        <taxon>Actinomycetota</taxon>
        <taxon>Actinomycetes</taxon>
        <taxon>Streptosporangiales</taxon>
        <taxon>Streptosporangiaceae</taxon>
        <taxon>Acrocarpospora</taxon>
    </lineage>
</organism>
<dbReference type="PANTHER" id="PTHR46696:SF1">
    <property type="entry name" value="CYTOCHROME P450 YJIB-RELATED"/>
    <property type="match status" value="1"/>
</dbReference>
<dbReference type="FunFam" id="1.10.630.10:FF:000018">
    <property type="entry name" value="Cytochrome P450 monooxygenase"/>
    <property type="match status" value="1"/>
</dbReference>
<dbReference type="GO" id="GO:0020037">
    <property type="term" value="F:heme binding"/>
    <property type="evidence" value="ECO:0007669"/>
    <property type="project" value="InterPro"/>
</dbReference>
<dbReference type="Gene3D" id="1.10.630.10">
    <property type="entry name" value="Cytochrome P450"/>
    <property type="match status" value="1"/>
</dbReference>
<dbReference type="InterPro" id="IPR001128">
    <property type="entry name" value="Cyt_P450"/>
</dbReference>
<dbReference type="AlphaFoldDB" id="A0A5M3XAU2"/>
<evidence type="ECO:0000256" key="2">
    <source>
        <dbReference type="ARBA" id="ARBA00022617"/>
    </source>
</evidence>
<comment type="similarity">
    <text evidence="1 7">Belongs to the cytochrome P450 family.</text>
</comment>
<keyword evidence="9" id="KW-1185">Reference proteome</keyword>
<name>A0A5M3XAU2_9ACTN</name>
<dbReference type="SUPFAM" id="SSF48264">
    <property type="entry name" value="Cytochrome P450"/>
    <property type="match status" value="1"/>
</dbReference>
<accession>A0A5M3XAU2</accession>
<dbReference type="EMBL" id="BLAF01000009">
    <property type="protein sequence ID" value="GES18807.1"/>
    <property type="molecule type" value="Genomic_DNA"/>
</dbReference>
<evidence type="ECO:0000256" key="6">
    <source>
        <dbReference type="ARBA" id="ARBA00023033"/>
    </source>
</evidence>
<evidence type="ECO:0000256" key="4">
    <source>
        <dbReference type="ARBA" id="ARBA00023002"/>
    </source>
</evidence>
<dbReference type="OrthoDB" id="4133219at2"/>
<dbReference type="InterPro" id="IPR017972">
    <property type="entry name" value="Cyt_P450_CS"/>
</dbReference>
<comment type="caution">
    <text evidence="8">The sequence shown here is derived from an EMBL/GenBank/DDBJ whole genome shotgun (WGS) entry which is preliminary data.</text>
</comment>
<gene>
    <name evidence="8" type="ORF">Aple_017020</name>
</gene>
<keyword evidence="4 7" id="KW-0560">Oxidoreductase</keyword>
<dbReference type="Pfam" id="PF00067">
    <property type="entry name" value="p450"/>
    <property type="match status" value="1"/>
</dbReference>
<evidence type="ECO:0000313" key="9">
    <source>
        <dbReference type="Proteomes" id="UP000377595"/>
    </source>
</evidence>
<dbReference type="GO" id="GO:0004497">
    <property type="term" value="F:monooxygenase activity"/>
    <property type="evidence" value="ECO:0007669"/>
    <property type="project" value="UniProtKB-KW"/>
</dbReference>
<dbReference type="InterPro" id="IPR002397">
    <property type="entry name" value="Cyt_P450_B"/>
</dbReference>
<evidence type="ECO:0000256" key="1">
    <source>
        <dbReference type="ARBA" id="ARBA00010617"/>
    </source>
</evidence>
<sequence length="399" mass="44868">MSIEQTLMNFPLRREDPLDPPSEYARLRENEPVSKVRLPDGSTCWIVTRFDDARTVLTDKRFSADSRKPGFPILMPHRHLMQKVRMMNRLDLPEHTAYRRLFVKPFTSRSIENMRPDIQRHVDALLDELVEQAPPLDLVTNFSLPVPARVICDMLGVPYDDQGFLQKFSQVLTNRTTQVDEVKGALDALFDYVDKRLLEEERSPGDGLLGKLVVNNAETKALTHDELVATVVVLLVDGYETTSNMITLGVLMLFKYPDQMAELQANTKLIPSAVAEMLRYLSISDIGVARVADEDVELGGALIRAGEGVMTLIAAANHDDSAYPEATKFDVTRNPRNHLTFGHGIHQCLGQHLVTIELEVAFGTLIDRLPSLRPAVPFDEIAFKHDAGLYGVWDLPVTW</sequence>
<evidence type="ECO:0000256" key="3">
    <source>
        <dbReference type="ARBA" id="ARBA00022723"/>
    </source>
</evidence>
<evidence type="ECO:0000256" key="5">
    <source>
        <dbReference type="ARBA" id="ARBA00023004"/>
    </source>
</evidence>
<dbReference type="PRINTS" id="PR00385">
    <property type="entry name" value="P450"/>
</dbReference>
<dbReference type="RefSeq" id="WP_155343935.1">
    <property type="nucleotide sequence ID" value="NZ_BAAAHM010000004.1"/>
</dbReference>
<proteinExistence type="inferred from homology"/>
<keyword evidence="2 7" id="KW-0349">Heme</keyword>
<keyword evidence="6 7" id="KW-0503">Monooxygenase</keyword>
<protein>
    <submittedName>
        <fullName evidence="8">Cytochrome P450</fullName>
    </submittedName>
</protein>
<dbReference type="Proteomes" id="UP000377595">
    <property type="component" value="Unassembled WGS sequence"/>
</dbReference>
<dbReference type="InterPro" id="IPR036396">
    <property type="entry name" value="Cyt_P450_sf"/>
</dbReference>
<dbReference type="CDD" id="cd11030">
    <property type="entry name" value="CYP105-like"/>
    <property type="match status" value="1"/>
</dbReference>
<dbReference type="PRINTS" id="PR00359">
    <property type="entry name" value="BP450"/>
</dbReference>
<dbReference type="GO" id="GO:0016705">
    <property type="term" value="F:oxidoreductase activity, acting on paired donors, with incorporation or reduction of molecular oxygen"/>
    <property type="evidence" value="ECO:0007669"/>
    <property type="project" value="InterPro"/>
</dbReference>
<keyword evidence="5 7" id="KW-0408">Iron</keyword>
<evidence type="ECO:0000313" key="8">
    <source>
        <dbReference type="EMBL" id="GES18807.1"/>
    </source>
</evidence>